<dbReference type="PANTHER" id="PTHR48075:SF3">
    <property type="entry name" value="3-HYDROXYACYL-COA DEHYDROGENASE"/>
    <property type="match status" value="1"/>
</dbReference>
<evidence type="ECO:0000313" key="5">
    <source>
        <dbReference type="Proteomes" id="UP000037136"/>
    </source>
</evidence>
<reference evidence="4 5" key="1">
    <citation type="journal article" date="2015" name="BMC Genomics">
        <title>Gene expression during zombie ant biting behavior reflects the complexity underlying fungal parasitic behavioral manipulation.</title>
        <authorList>
            <person name="de Bekker C."/>
            <person name="Ohm R.A."/>
            <person name="Loreto R.G."/>
            <person name="Sebastian A."/>
            <person name="Albert I."/>
            <person name="Merrow M."/>
            <person name="Brachmann A."/>
            <person name="Hughes D.P."/>
        </authorList>
    </citation>
    <scope>NUCLEOTIDE SEQUENCE [LARGE SCALE GENOMIC DNA]</scope>
    <source>
        <strain evidence="4 5">SC16a</strain>
    </source>
</reference>
<dbReference type="PANTHER" id="PTHR48075">
    <property type="entry name" value="3-HYDROXYACYL-COA DEHYDROGENASE FAMILY PROTEIN"/>
    <property type="match status" value="1"/>
</dbReference>
<dbReference type="Gene3D" id="2.120.10.30">
    <property type="entry name" value="TolB, C-terminal domain"/>
    <property type="match status" value="2"/>
</dbReference>
<dbReference type="EMBL" id="LAZP02000308">
    <property type="protein sequence ID" value="PFH58276.1"/>
    <property type="molecule type" value="Genomic_DNA"/>
</dbReference>
<feature type="domain" description="3-hydroxyacyl-CoA dehydrogenase NAD binding" evidence="3">
    <location>
        <begin position="11"/>
        <end position="179"/>
    </location>
</feature>
<dbReference type="SUPFAM" id="SSF51735">
    <property type="entry name" value="NAD(P)-binding Rossmann-fold domains"/>
    <property type="match status" value="1"/>
</dbReference>
<dbReference type="SMART" id="SM00135">
    <property type="entry name" value="LY"/>
    <property type="match status" value="5"/>
</dbReference>
<evidence type="ECO:0000259" key="2">
    <source>
        <dbReference type="Pfam" id="PF00725"/>
    </source>
</evidence>
<organism evidence="4 5">
    <name type="scientific">Ophiocordyceps unilateralis</name>
    <name type="common">Zombie-ant fungus</name>
    <name type="synonym">Torrubia unilateralis</name>
    <dbReference type="NCBI Taxonomy" id="268505"/>
    <lineage>
        <taxon>Eukaryota</taxon>
        <taxon>Fungi</taxon>
        <taxon>Dikarya</taxon>
        <taxon>Ascomycota</taxon>
        <taxon>Pezizomycotina</taxon>
        <taxon>Sordariomycetes</taxon>
        <taxon>Hypocreomycetidae</taxon>
        <taxon>Hypocreales</taxon>
        <taxon>Ophiocordycipitaceae</taxon>
        <taxon>Ophiocordyceps</taxon>
    </lineage>
</organism>
<sequence>MKLPSTADRPVVVLGGGVLGRRVATTWAAGGYKVHIRDPSEEQRTSALHYCENNMSEYPGEKKNGKVHVFEDLASAVKNAWLIIEAVPEKLSIKISTFADLEKLAPEDALLCSNSSSYKSREMIEERKESTKQRTLNMHYYMPPGNLVVELMTNGETSPDIFPFLVDKCKDVGLHPYVARKESTGLIFNRMWAAIKRESLYMLSEGVTTPEELDGLWKEMWGSKNGPVAMMDAVGLDTVSMIEQHYINERGLPNTPIKFLKKYIDEDRLGAKSVKGGIYPAGATTKAKGENAGHHDNVHAPLLYFLDMGLDHLNDPFHSGRVLVGSPDGRPLKELVTGLMTPDGIGISLKAGKIFWTSMGIPADNDGSVCSCNLDGSDVKEVIPKGKVHTPKQLYMDHTNSKLYFCDREGLGVWRCNFDGSNQELLVKTGDWKKDDESQDQLRWCVGVTVSPATGKFYWTQKGNSKASQGRIFRANIETPSGTKPEKRKDIECLFQRLPECIDLEIDETNNTLYWSDRGELPFGNTINRADLSKVKPPQGNTMSLPGKDYDIVTRGMHEAIGISLDIKNRHIYSCDMGGTVYMTDLDGGNKKKFYEDCGTFTGITHVHV</sequence>
<dbReference type="GO" id="GO:0016616">
    <property type="term" value="F:oxidoreductase activity, acting on the CH-OH group of donors, NAD or NADP as acceptor"/>
    <property type="evidence" value="ECO:0007669"/>
    <property type="project" value="InterPro"/>
</dbReference>
<evidence type="ECO:0000259" key="3">
    <source>
        <dbReference type="Pfam" id="PF02737"/>
    </source>
</evidence>
<dbReference type="GO" id="GO:0006631">
    <property type="term" value="P:fatty acid metabolic process"/>
    <property type="evidence" value="ECO:0007669"/>
    <property type="project" value="InterPro"/>
</dbReference>
<protein>
    <recommendedName>
        <fullName evidence="6">3-hydroxyacyl-CoA dehydrogenase-like protein</fullName>
    </recommendedName>
</protein>
<keyword evidence="1" id="KW-0560">Oxidoreductase</keyword>
<dbReference type="Proteomes" id="UP000037136">
    <property type="component" value="Unassembled WGS sequence"/>
</dbReference>
<dbReference type="InterPro" id="IPR008927">
    <property type="entry name" value="6-PGluconate_DH-like_C_sf"/>
</dbReference>
<dbReference type="Gene3D" id="1.10.1040.10">
    <property type="entry name" value="N-(1-d-carboxylethyl)-l-norvaline Dehydrogenase, domain 2"/>
    <property type="match status" value="1"/>
</dbReference>
<dbReference type="Gene3D" id="3.40.50.720">
    <property type="entry name" value="NAD(P)-binding Rossmann-like Domain"/>
    <property type="match status" value="1"/>
</dbReference>
<dbReference type="InterPro" id="IPR006176">
    <property type="entry name" value="3-OHacyl-CoA_DH_NAD-bd"/>
</dbReference>
<proteinExistence type="predicted"/>
<gene>
    <name evidence="4" type="ORF">XA68_13923</name>
</gene>
<dbReference type="InterPro" id="IPR036291">
    <property type="entry name" value="NAD(P)-bd_dom_sf"/>
</dbReference>
<dbReference type="SUPFAM" id="SSF63825">
    <property type="entry name" value="YWTD domain"/>
    <property type="match status" value="1"/>
</dbReference>
<dbReference type="GO" id="GO:0070403">
    <property type="term" value="F:NAD+ binding"/>
    <property type="evidence" value="ECO:0007669"/>
    <property type="project" value="InterPro"/>
</dbReference>
<accession>A0A2A9PBT1</accession>
<dbReference type="AlphaFoldDB" id="A0A2A9PBT1"/>
<evidence type="ECO:0000256" key="1">
    <source>
        <dbReference type="ARBA" id="ARBA00023002"/>
    </source>
</evidence>
<dbReference type="STRING" id="268505.A0A2A9PBT1"/>
<dbReference type="InterPro" id="IPR011042">
    <property type="entry name" value="6-blade_b-propeller_TolB-like"/>
</dbReference>
<dbReference type="InterPro" id="IPR013328">
    <property type="entry name" value="6PGD_dom2"/>
</dbReference>
<dbReference type="Pfam" id="PF00725">
    <property type="entry name" value="3HCDH"/>
    <property type="match status" value="1"/>
</dbReference>
<dbReference type="OrthoDB" id="5958943at2759"/>
<evidence type="ECO:0008006" key="6">
    <source>
        <dbReference type="Google" id="ProtNLM"/>
    </source>
</evidence>
<comment type="caution">
    <text evidence="4">The sequence shown here is derived from an EMBL/GenBank/DDBJ whole genome shotgun (WGS) entry which is preliminary data.</text>
</comment>
<reference evidence="4 5" key="2">
    <citation type="journal article" date="2017" name="Sci. Rep.">
        <title>Ant-infecting Ophiocordyceps genomes reveal a high diversity of potential behavioral manipulation genes and a possible major role for enterotoxins.</title>
        <authorList>
            <person name="de Bekker C."/>
            <person name="Ohm R.A."/>
            <person name="Evans H.C."/>
            <person name="Brachmann A."/>
            <person name="Hughes D.P."/>
        </authorList>
    </citation>
    <scope>NUCLEOTIDE SEQUENCE [LARGE SCALE GENOMIC DNA]</scope>
    <source>
        <strain evidence="4 5">SC16a</strain>
    </source>
</reference>
<keyword evidence="5" id="KW-1185">Reference proteome</keyword>
<name>A0A2A9PBT1_OPHUN</name>
<dbReference type="SUPFAM" id="SSF48179">
    <property type="entry name" value="6-phosphogluconate dehydrogenase C-terminal domain-like"/>
    <property type="match status" value="1"/>
</dbReference>
<dbReference type="InterPro" id="IPR006108">
    <property type="entry name" value="3HC_DH_C"/>
</dbReference>
<dbReference type="InterPro" id="IPR000033">
    <property type="entry name" value="LDLR_classB_rpt"/>
</dbReference>
<dbReference type="Pfam" id="PF02737">
    <property type="entry name" value="3HCDH_N"/>
    <property type="match status" value="1"/>
</dbReference>
<feature type="domain" description="3-hydroxyacyl-CoA dehydrogenase C-terminal" evidence="2">
    <location>
        <begin position="185"/>
        <end position="277"/>
    </location>
</feature>
<evidence type="ECO:0000313" key="4">
    <source>
        <dbReference type="EMBL" id="PFH58276.1"/>
    </source>
</evidence>